<comment type="similarity">
    <text evidence="6">Belongs to the ferroportin (FP) (TC 2.A.100) family. SLC40A subfamily.</text>
</comment>
<keyword evidence="8" id="KW-1185">Reference proteome</keyword>
<feature type="transmembrane region" description="Helical" evidence="6">
    <location>
        <begin position="290"/>
        <end position="308"/>
    </location>
</feature>
<feature type="transmembrane region" description="Helical" evidence="6">
    <location>
        <begin position="377"/>
        <end position="400"/>
    </location>
</feature>
<feature type="transmembrane region" description="Helical" evidence="6">
    <location>
        <begin position="184"/>
        <end position="202"/>
    </location>
</feature>
<evidence type="ECO:0000256" key="4">
    <source>
        <dbReference type="ARBA" id="ARBA00022989"/>
    </source>
</evidence>
<evidence type="ECO:0000256" key="3">
    <source>
        <dbReference type="ARBA" id="ARBA00022692"/>
    </source>
</evidence>
<comment type="caution">
    <text evidence="6">Lacks conserved residue(s) required for the propagation of feature annotation.</text>
</comment>
<dbReference type="EMBL" id="NDIQ01000021">
    <property type="protein sequence ID" value="PRT54942.1"/>
    <property type="molecule type" value="Genomic_DNA"/>
</dbReference>
<dbReference type="PANTHER" id="PTHR11660">
    <property type="entry name" value="SOLUTE CARRIER FAMILY 40 MEMBER"/>
    <property type="match status" value="1"/>
</dbReference>
<protein>
    <recommendedName>
        <fullName evidence="6">Solute carrier family 40 member</fullName>
    </recommendedName>
</protein>
<comment type="function">
    <text evidence="6">May be involved in iron transport and iron homeostasis.</text>
</comment>
<keyword evidence="2 6" id="KW-0813">Transport</keyword>
<dbReference type="GeneID" id="36516310"/>
<dbReference type="Proteomes" id="UP000238350">
    <property type="component" value="Unassembled WGS sequence"/>
</dbReference>
<dbReference type="Pfam" id="PF06963">
    <property type="entry name" value="FPN1"/>
    <property type="match status" value="1"/>
</dbReference>
<feature type="transmembrane region" description="Helical" evidence="6">
    <location>
        <begin position="69"/>
        <end position="91"/>
    </location>
</feature>
<evidence type="ECO:0000256" key="6">
    <source>
        <dbReference type="RuleBase" id="RU365065"/>
    </source>
</evidence>
<feature type="transmembrane region" description="Helical" evidence="6">
    <location>
        <begin position="266"/>
        <end position="284"/>
    </location>
</feature>
<dbReference type="AlphaFoldDB" id="A0A2T0FIW1"/>
<organism evidence="7 8">
    <name type="scientific">Wickerhamiella sorbophila</name>
    <dbReference type="NCBI Taxonomy" id="45607"/>
    <lineage>
        <taxon>Eukaryota</taxon>
        <taxon>Fungi</taxon>
        <taxon>Dikarya</taxon>
        <taxon>Ascomycota</taxon>
        <taxon>Saccharomycotina</taxon>
        <taxon>Dipodascomycetes</taxon>
        <taxon>Dipodascales</taxon>
        <taxon>Trichomonascaceae</taxon>
        <taxon>Wickerhamiella</taxon>
    </lineage>
</organism>
<comment type="subcellular location">
    <subcellularLocation>
        <location evidence="1 6">Membrane</location>
        <topology evidence="1 6">Multi-pass membrane protein</topology>
    </subcellularLocation>
</comment>
<dbReference type="STRING" id="45607.A0A2T0FIW1"/>
<name>A0A2T0FIW1_9ASCO</name>
<dbReference type="InterPro" id="IPR009716">
    <property type="entry name" value="Ferroportin-1"/>
</dbReference>
<evidence type="ECO:0000256" key="5">
    <source>
        <dbReference type="ARBA" id="ARBA00023136"/>
    </source>
</evidence>
<evidence type="ECO:0000256" key="1">
    <source>
        <dbReference type="ARBA" id="ARBA00004141"/>
    </source>
</evidence>
<evidence type="ECO:0000313" key="8">
    <source>
        <dbReference type="Proteomes" id="UP000238350"/>
    </source>
</evidence>
<keyword evidence="5 6" id="KW-0472">Membrane</keyword>
<feature type="transmembrane region" description="Helical" evidence="6">
    <location>
        <begin position="406"/>
        <end position="424"/>
    </location>
</feature>
<keyword evidence="3 6" id="KW-0812">Transmembrane</keyword>
<accession>A0A2T0FIW1</accession>
<dbReference type="GO" id="GO:0016020">
    <property type="term" value="C:membrane"/>
    <property type="evidence" value="ECO:0007669"/>
    <property type="project" value="UniProtKB-SubCell"/>
</dbReference>
<dbReference type="RefSeq" id="XP_024664887.1">
    <property type="nucleotide sequence ID" value="XM_024809119.1"/>
</dbReference>
<dbReference type="PANTHER" id="PTHR11660:SF57">
    <property type="entry name" value="SOLUTE CARRIER FAMILY 40 MEMBER"/>
    <property type="match status" value="1"/>
</dbReference>
<feature type="transmembrane region" description="Helical" evidence="6">
    <location>
        <begin position="103"/>
        <end position="124"/>
    </location>
</feature>
<gene>
    <name evidence="7" type="ORF">B9G98_02562</name>
</gene>
<keyword evidence="6" id="KW-0406">Ion transport</keyword>
<reference evidence="7 8" key="1">
    <citation type="submission" date="2017-04" db="EMBL/GenBank/DDBJ databases">
        <title>Genome sequencing of [Candida] sorbophila.</title>
        <authorList>
            <person name="Ahn J.O."/>
        </authorList>
    </citation>
    <scope>NUCLEOTIDE SEQUENCE [LARGE SCALE GENOMIC DNA]</scope>
    <source>
        <strain evidence="7 8">DS02</strain>
    </source>
</reference>
<dbReference type="GO" id="GO:0005381">
    <property type="term" value="F:iron ion transmembrane transporter activity"/>
    <property type="evidence" value="ECO:0007669"/>
    <property type="project" value="UniProtKB-UniRule"/>
</dbReference>
<evidence type="ECO:0000256" key="2">
    <source>
        <dbReference type="ARBA" id="ARBA00022448"/>
    </source>
</evidence>
<sequence length="441" mass="49540">MESRASANEVTPLLADPPIDDDVYHYEQRIFPSPLQKQLLLGKFTLSFFVSRLFELSTAVWIIKVFGTSFVPATIYSVMVTVSASPLWFLAGKFLQNKSRKAAIAYGLVGERVTAMAICTLLLVDTQNHYWLKYFVSILLIVLQRSCDSIQVHVIEHDWAQVLANNESVPYTALTKLFRQIKGFSWVCAPVLATWIAQYLGVYYMLKVFRVLAFLTMIVEYSLVRKLYSTCYALRVPNLMNEASGKITFSRPSIERICFYIRKRPRPVLISIGATLANSTLLTIRTQQLLYLDQHGIALVYVGIMAAVMPSKIPMPYIVAVGLNLLSSVIAVWALYTSQALIFGLACVASRLSIYPIEKKAQSYVNGLISDPQLLMLFSLIETRMTQIWGITILFLPALWVHVDKFIWPVSISVVSSLIGLLSMEFGFRWGPTPSAADASD</sequence>
<keyword evidence="4 6" id="KW-1133">Transmembrane helix</keyword>
<evidence type="ECO:0000313" key="7">
    <source>
        <dbReference type="EMBL" id="PRT54942.1"/>
    </source>
</evidence>
<comment type="caution">
    <text evidence="7">The sequence shown here is derived from an EMBL/GenBank/DDBJ whole genome shotgun (WGS) entry which is preliminary data.</text>
</comment>
<proteinExistence type="inferred from homology"/>
<feature type="transmembrane region" description="Helical" evidence="6">
    <location>
        <begin position="340"/>
        <end position="357"/>
    </location>
</feature>